<evidence type="ECO:0000256" key="1">
    <source>
        <dbReference type="ARBA" id="ARBA00006484"/>
    </source>
</evidence>
<dbReference type="InterPro" id="IPR002347">
    <property type="entry name" value="SDR_fam"/>
</dbReference>
<keyword evidence="5" id="KW-1185">Reference proteome</keyword>
<dbReference type="Proteomes" id="UP000291144">
    <property type="component" value="Unassembled WGS sequence"/>
</dbReference>
<reference evidence="4 5" key="1">
    <citation type="submission" date="2019-02" db="EMBL/GenBank/DDBJ databases">
        <title>Kribbella capetownensis sp. nov. and Kribbella speibonae sp. nov., isolated from soil.</title>
        <authorList>
            <person name="Curtis S.M."/>
            <person name="Norton I."/>
            <person name="Everest G.J."/>
            <person name="Meyers P.R."/>
        </authorList>
    </citation>
    <scope>NUCLEOTIDE SEQUENCE [LARGE SCALE GENOMIC DNA]</scope>
    <source>
        <strain evidence="4 5">NRRL B-24813</strain>
    </source>
</reference>
<protein>
    <submittedName>
        <fullName evidence="4">SDR family oxidoreductase</fullName>
    </submittedName>
</protein>
<dbReference type="InterPro" id="IPR036291">
    <property type="entry name" value="NAD(P)-bd_dom_sf"/>
</dbReference>
<proteinExistence type="inferred from homology"/>
<dbReference type="PANTHER" id="PTHR48107:SF7">
    <property type="entry name" value="RE15974P"/>
    <property type="match status" value="1"/>
</dbReference>
<name>A0A4R0JZF3_9ACTN</name>
<evidence type="ECO:0000313" key="4">
    <source>
        <dbReference type="EMBL" id="TCC52097.1"/>
    </source>
</evidence>
<evidence type="ECO:0000256" key="2">
    <source>
        <dbReference type="ARBA" id="ARBA00023002"/>
    </source>
</evidence>
<evidence type="ECO:0000313" key="5">
    <source>
        <dbReference type="Proteomes" id="UP000291144"/>
    </source>
</evidence>
<sequence>MDARGVRRSSSPQTEAIGGLHRGGLRPRLRHQHQGCVLVLQQAARRVNDGGRIIVSSTGGTRMFFANQSLYLGSKGAVEQFVRVLATELGPRNVTVNAISPGPTETDMMQDQHRDTVAMMSPFRRIGQPDDVADVALFLAGHEARWVTGQNLAGGGVF</sequence>
<dbReference type="Gene3D" id="3.40.50.720">
    <property type="entry name" value="NAD(P)-binding Rossmann-like Domain"/>
    <property type="match status" value="1"/>
</dbReference>
<feature type="region of interest" description="Disordered" evidence="3">
    <location>
        <begin position="1"/>
        <end position="26"/>
    </location>
</feature>
<dbReference type="GO" id="GO:0016614">
    <property type="term" value="F:oxidoreductase activity, acting on CH-OH group of donors"/>
    <property type="evidence" value="ECO:0007669"/>
    <property type="project" value="UniProtKB-ARBA"/>
</dbReference>
<dbReference type="PANTHER" id="PTHR48107">
    <property type="entry name" value="NADPH-DEPENDENT ALDEHYDE REDUCTASE-LIKE PROTEIN, CHLOROPLASTIC-RELATED"/>
    <property type="match status" value="1"/>
</dbReference>
<comment type="similarity">
    <text evidence="1">Belongs to the short-chain dehydrogenases/reductases (SDR) family.</text>
</comment>
<comment type="caution">
    <text evidence="4">The sequence shown here is derived from an EMBL/GenBank/DDBJ whole genome shotgun (WGS) entry which is preliminary data.</text>
</comment>
<dbReference type="AlphaFoldDB" id="A0A4R0JZF3"/>
<dbReference type="EMBL" id="SJKB01000021">
    <property type="protein sequence ID" value="TCC52097.1"/>
    <property type="molecule type" value="Genomic_DNA"/>
</dbReference>
<dbReference type="PRINTS" id="PR00081">
    <property type="entry name" value="GDHRDH"/>
</dbReference>
<organism evidence="4 5">
    <name type="scientific">Kribbella pittospori</name>
    <dbReference type="NCBI Taxonomy" id="722689"/>
    <lineage>
        <taxon>Bacteria</taxon>
        <taxon>Bacillati</taxon>
        <taxon>Actinomycetota</taxon>
        <taxon>Actinomycetes</taxon>
        <taxon>Propionibacteriales</taxon>
        <taxon>Kribbellaceae</taxon>
        <taxon>Kribbella</taxon>
    </lineage>
</organism>
<dbReference type="OrthoDB" id="517007at2"/>
<gene>
    <name evidence="4" type="ORF">E0H73_39835</name>
</gene>
<dbReference type="Pfam" id="PF13561">
    <property type="entry name" value="adh_short_C2"/>
    <property type="match status" value="1"/>
</dbReference>
<keyword evidence="2" id="KW-0560">Oxidoreductase</keyword>
<dbReference type="SUPFAM" id="SSF51735">
    <property type="entry name" value="NAD(P)-binding Rossmann-fold domains"/>
    <property type="match status" value="1"/>
</dbReference>
<evidence type="ECO:0000256" key="3">
    <source>
        <dbReference type="SAM" id="MobiDB-lite"/>
    </source>
</evidence>
<accession>A0A4R0JZF3</accession>